<dbReference type="Proteomes" id="UP001390669">
    <property type="component" value="Unassembled WGS sequence"/>
</dbReference>
<keyword evidence="1" id="KW-0472">Membrane</keyword>
<reference evidence="2 3" key="1">
    <citation type="submission" date="2024-01" db="EMBL/GenBank/DDBJ databases">
        <title>The diversity of rhizobia nodulating Mimosa spp. in eleven states of Brazil covering several biomes is determined by host plant, location, and edaphic factors.</title>
        <authorList>
            <person name="Rouws L."/>
            <person name="Barauna A."/>
            <person name="Beukes C."/>
            <person name="De Faria S.M."/>
            <person name="Gross E."/>
            <person name="Dos Reis Junior F.B."/>
            <person name="Simon M."/>
            <person name="Maluk M."/>
            <person name="Odee D.W."/>
            <person name="Kenicer G."/>
            <person name="Young J.P.W."/>
            <person name="Reis V.M."/>
            <person name="Zilli J."/>
            <person name="James E.K."/>
        </authorList>
    </citation>
    <scope>NUCLEOTIDE SEQUENCE [LARGE SCALE GENOMIC DNA]</scope>
    <source>
        <strain evidence="2 3">JPY164</strain>
    </source>
</reference>
<dbReference type="EMBL" id="JAYMRW010000001">
    <property type="protein sequence ID" value="MEM5446469.1"/>
    <property type="molecule type" value="Genomic_DNA"/>
</dbReference>
<organism evidence="2 3">
    <name type="scientific">Paraburkholderia guartelaensis</name>
    <dbReference type="NCBI Taxonomy" id="2546446"/>
    <lineage>
        <taxon>Bacteria</taxon>
        <taxon>Pseudomonadati</taxon>
        <taxon>Pseudomonadota</taxon>
        <taxon>Betaproteobacteria</taxon>
        <taxon>Burkholderiales</taxon>
        <taxon>Burkholderiaceae</taxon>
        <taxon>Paraburkholderia</taxon>
    </lineage>
</organism>
<gene>
    <name evidence="2" type="ORF">VSR33_03065</name>
</gene>
<keyword evidence="3" id="KW-1185">Reference proteome</keyword>
<protein>
    <submittedName>
        <fullName evidence="2">Uncharacterized protein</fullName>
    </submittedName>
</protein>
<name>A0ABU9S6F1_9BURK</name>
<sequence length="278" mass="30370">MFNSTVLEVGIGLVFCYFAVSLAVSTVTELFASLLQLRAKCLLSGIKQILNDPQFNGMARDLYNHALVSPRDSGDATNASDLKYKPSYIPSNDFALAMIDILRRAPGADQDIGQSIATIQNQQLREVLQAMYRHANQDVGQFSDALGKWFDNGMDRLSGTYKRWSQFISFAVALVIVIALNIDTVFLFRILWLHPSLAGALHANASSGAVSLMNQLPIGWQRDGAYADGVAWMIVGWLLTASATLFGAPFWFDLLQNVTNLRGTGPSTDAAARKTASN</sequence>
<evidence type="ECO:0000256" key="1">
    <source>
        <dbReference type="SAM" id="Phobius"/>
    </source>
</evidence>
<evidence type="ECO:0000313" key="2">
    <source>
        <dbReference type="EMBL" id="MEM5446469.1"/>
    </source>
</evidence>
<feature type="transmembrane region" description="Helical" evidence="1">
    <location>
        <begin position="167"/>
        <end position="192"/>
    </location>
</feature>
<feature type="transmembrane region" description="Helical" evidence="1">
    <location>
        <begin position="230"/>
        <end position="252"/>
    </location>
</feature>
<keyword evidence="1" id="KW-0812">Transmembrane</keyword>
<proteinExistence type="predicted"/>
<accession>A0ABU9S6F1</accession>
<evidence type="ECO:0000313" key="3">
    <source>
        <dbReference type="Proteomes" id="UP001390669"/>
    </source>
</evidence>
<dbReference type="RefSeq" id="WP_069263561.1">
    <property type="nucleotide sequence ID" value="NZ_JAYMRW010000001.1"/>
</dbReference>
<feature type="transmembrane region" description="Helical" evidence="1">
    <location>
        <begin position="12"/>
        <end position="35"/>
    </location>
</feature>
<comment type="caution">
    <text evidence="2">The sequence shown here is derived from an EMBL/GenBank/DDBJ whole genome shotgun (WGS) entry which is preliminary data.</text>
</comment>
<keyword evidence="1" id="KW-1133">Transmembrane helix</keyword>